<proteinExistence type="predicted"/>
<reference evidence="1" key="1">
    <citation type="submission" date="2016-05" db="EMBL/GenBank/DDBJ databases">
        <authorList>
            <person name="Lavstsen T."/>
            <person name="Jespersen J.S."/>
        </authorList>
    </citation>
    <scope>NUCLEOTIDE SEQUENCE</scope>
    <source>
        <tissue evidence="1">Brain</tissue>
    </source>
</reference>
<sequence>VIQRGLTFGYATKEECAGLPHQTPACAVNTESSLHHGLQGESLPEGHRCTYNLLVL</sequence>
<gene>
    <name evidence="1" type="primary">OLA.11446</name>
</gene>
<reference evidence="1" key="2">
    <citation type="submission" date="2016-06" db="EMBL/GenBank/DDBJ databases">
        <title>The genome of a short-lived fish provides insights into sex chromosome evolution and the genetic control of aging.</title>
        <authorList>
            <person name="Reichwald K."/>
            <person name="Felder M."/>
            <person name="Petzold A."/>
            <person name="Koch P."/>
            <person name="Groth M."/>
            <person name="Platzer M."/>
        </authorList>
    </citation>
    <scope>NUCLEOTIDE SEQUENCE</scope>
    <source>
        <tissue evidence="1">Brain</tissue>
    </source>
</reference>
<dbReference type="EMBL" id="HAEB01012437">
    <property type="protein sequence ID" value="SBQ58964.1"/>
    <property type="molecule type" value="Transcribed_RNA"/>
</dbReference>
<protein>
    <submittedName>
        <fullName evidence="1">Uncharacterized protein</fullName>
    </submittedName>
</protein>
<name>A0A1A8FLF5_9TELE</name>
<dbReference type="AlphaFoldDB" id="A0A1A8FLF5"/>
<feature type="non-terminal residue" evidence="1">
    <location>
        <position position="56"/>
    </location>
</feature>
<evidence type="ECO:0000313" key="1">
    <source>
        <dbReference type="EMBL" id="SBQ58964.1"/>
    </source>
</evidence>
<organism evidence="1">
    <name type="scientific">Nothobranchius korthausae</name>
    <dbReference type="NCBI Taxonomy" id="1143690"/>
    <lineage>
        <taxon>Eukaryota</taxon>
        <taxon>Metazoa</taxon>
        <taxon>Chordata</taxon>
        <taxon>Craniata</taxon>
        <taxon>Vertebrata</taxon>
        <taxon>Euteleostomi</taxon>
        <taxon>Actinopterygii</taxon>
        <taxon>Neopterygii</taxon>
        <taxon>Teleostei</taxon>
        <taxon>Neoteleostei</taxon>
        <taxon>Acanthomorphata</taxon>
        <taxon>Ovalentaria</taxon>
        <taxon>Atherinomorphae</taxon>
        <taxon>Cyprinodontiformes</taxon>
        <taxon>Nothobranchiidae</taxon>
        <taxon>Nothobranchius</taxon>
    </lineage>
</organism>
<feature type="non-terminal residue" evidence="1">
    <location>
        <position position="1"/>
    </location>
</feature>
<accession>A0A1A8FLF5</accession>